<dbReference type="GO" id="GO:0016874">
    <property type="term" value="F:ligase activity"/>
    <property type="evidence" value="ECO:0007669"/>
    <property type="project" value="UniProtKB-KW"/>
</dbReference>
<dbReference type="OrthoDB" id="4312881at2"/>
<protein>
    <submittedName>
        <fullName evidence="2">D-alanine--D-alanine ligase</fullName>
    </submittedName>
</protein>
<dbReference type="AlphaFoldDB" id="A0A2I0SMY8"/>
<keyword evidence="3" id="KW-1185">Reference proteome</keyword>
<accession>A0A2I0SMY8</accession>
<reference evidence="2 3" key="1">
    <citation type="submission" date="2017-12" db="EMBL/GenBank/DDBJ databases">
        <title>Streptomyces populusis sp. nov., a novel endophytic actinobacterium isolated from stems of Populus adenopoda Maxim.</title>
        <authorList>
            <person name="Wang Z."/>
        </authorList>
    </citation>
    <scope>NUCLEOTIDE SEQUENCE [LARGE SCALE GENOMIC DNA]</scope>
    <source>
        <strain evidence="2 3">A249</strain>
    </source>
</reference>
<dbReference type="EMBL" id="PJOS01000036">
    <property type="protein sequence ID" value="PKT71295.1"/>
    <property type="molecule type" value="Genomic_DNA"/>
</dbReference>
<feature type="region of interest" description="Disordered" evidence="1">
    <location>
        <begin position="28"/>
        <end position="50"/>
    </location>
</feature>
<comment type="caution">
    <text evidence="2">The sequence shown here is derived from an EMBL/GenBank/DDBJ whole genome shotgun (WGS) entry which is preliminary data.</text>
</comment>
<organism evidence="2 3">
    <name type="scientific">Streptomyces populi</name>
    <dbReference type="NCBI Taxonomy" id="2058924"/>
    <lineage>
        <taxon>Bacteria</taxon>
        <taxon>Bacillati</taxon>
        <taxon>Actinomycetota</taxon>
        <taxon>Actinomycetes</taxon>
        <taxon>Kitasatosporales</taxon>
        <taxon>Streptomycetaceae</taxon>
        <taxon>Streptomyces</taxon>
    </lineage>
</organism>
<gene>
    <name evidence="2" type="ORF">CW362_19760</name>
</gene>
<sequence length="80" mass="9099">MTTATRHFDNRPSWFSLDSTSASYQEGFPPCTRPGQLTRTRPPFEPVRPRERMENRQLAGHFGASLEDHGPNIVLYRAGP</sequence>
<evidence type="ECO:0000256" key="1">
    <source>
        <dbReference type="SAM" id="MobiDB-lite"/>
    </source>
</evidence>
<keyword evidence="2" id="KW-0436">Ligase</keyword>
<evidence type="ECO:0000313" key="2">
    <source>
        <dbReference type="EMBL" id="PKT71295.1"/>
    </source>
</evidence>
<evidence type="ECO:0000313" key="3">
    <source>
        <dbReference type="Proteomes" id="UP000236178"/>
    </source>
</evidence>
<name>A0A2I0SMY8_9ACTN</name>
<proteinExistence type="predicted"/>
<dbReference type="Proteomes" id="UP000236178">
    <property type="component" value="Unassembled WGS sequence"/>
</dbReference>